<reference evidence="3" key="1">
    <citation type="submission" date="2020-10" db="EMBL/GenBank/DDBJ databases">
        <authorList>
            <person name="Roach M.J.R."/>
        </authorList>
    </citation>
    <scope>NUCLEOTIDE SEQUENCE</scope>
    <source>
        <strain evidence="3">CBS 1945</strain>
    </source>
</reference>
<dbReference type="SUPFAM" id="SSF49879">
    <property type="entry name" value="SMAD/FHA domain"/>
    <property type="match status" value="1"/>
</dbReference>
<dbReference type="KEGG" id="bnn:FOA43_001227"/>
<dbReference type="EMBL" id="CP064812">
    <property type="protein sequence ID" value="QPG73912.1"/>
    <property type="molecule type" value="Genomic_DNA"/>
</dbReference>
<sequence>MSSVDPDYFPSILYDNDHEIYPVRDVSFSSSSPTIIGRASQNPHLPNCERMAGDDNLFFTNPSISMKHALLRVSPLPNDSNAITLEDCSSHGVGLFRLSDPDYITLTPGKPMKLQEGDIIGLALSKDHHHPTSSICIKESLVRFLKHSRVQLLVYRAGYSRLGVIRIQTKAFLKFIRDPPLGIPCDYLAPNNQYGFEWDYSSKEDEEQEEQEDVEDVEDDEDDEDDDDDDESGEDSLVDSIESSDESDDNDLCIEVASECSDSAPECSPIIKKVLKRTLDEADEVDNAKEESVKRLKTECKGDVNKAIDDLENIKDGKIELGKIDEVVEILKEVRKEAKKDNRGRLATTLKATLLGASVGAIAMFGTLAHLGVDRV</sequence>
<dbReference type="OrthoDB" id="3991199at2759"/>
<dbReference type="Gene3D" id="2.60.200.20">
    <property type="match status" value="1"/>
</dbReference>
<evidence type="ECO:0000259" key="2">
    <source>
        <dbReference type="PROSITE" id="PS50006"/>
    </source>
</evidence>
<protein>
    <recommendedName>
        <fullName evidence="2">FHA domain-containing protein</fullName>
    </recommendedName>
</protein>
<keyword evidence="4" id="KW-1185">Reference proteome</keyword>
<proteinExistence type="predicted"/>
<evidence type="ECO:0000313" key="3">
    <source>
        <dbReference type="EMBL" id="QPG73912.1"/>
    </source>
</evidence>
<accession>A0A875S1D4</accession>
<dbReference type="AlphaFoldDB" id="A0A875S1D4"/>
<dbReference type="PROSITE" id="PS50006">
    <property type="entry name" value="FHA_DOMAIN"/>
    <property type="match status" value="1"/>
</dbReference>
<organism evidence="3 4">
    <name type="scientific">Eeniella nana</name>
    <name type="common">Yeast</name>
    <name type="synonym">Brettanomyces nanus</name>
    <dbReference type="NCBI Taxonomy" id="13502"/>
    <lineage>
        <taxon>Eukaryota</taxon>
        <taxon>Fungi</taxon>
        <taxon>Dikarya</taxon>
        <taxon>Ascomycota</taxon>
        <taxon>Saccharomycotina</taxon>
        <taxon>Pichiomycetes</taxon>
        <taxon>Pichiales</taxon>
        <taxon>Pichiaceae</taxon>
        <taxon>Brettanomyces</taxon>
    </lineage>
</organism>
<dbReference type="InterPro" id="IPR008984">
    <property type="entry name" value="SMAD_FHA_dom_sf"/>
</dbReference>
<dbReference type="CDD" id="cd00060">
    <property type="entry name" value="FHA"/>
    <property type="match status" value="1"/>
</dbReference>
<name>A0A875S1D4_EENNA</name>
<evidence type="ECO:0000313" key="4">
    <source>
        <dbReference type="Proteomes" id="UP000662931"/>
    </source>
</evidence>
<dbReference type="RefSeq" id="XP_038777477.1">
    <property type="nucleotide sequence ID" value="XM_038921549.1"/>
</dbReference>
<evidence type="ECO:0000256" key="1">
    <source>
        <dbReference type="SAM" id="MobiDB-lite"/>
    </source>
</evidence>
<gene>
    <name evidence="3" type="ORF">FOA43_001227</name>
</gene>
<dbReference type="GeneID" id="62194628"/>
<feature type="compositionally biased region" description="Acidic residues" evidence="1">
    <location>
        <begin position="204"/>
        <end position="250"/>
    </location>
</feature>
<dbReference type="InterPro" id="IPR000253">
    <property type="entry name" value="FHA_dom"/>
</dbReference>
<feature type="region of interest" description="Disordered" evidence="1">
    <location>
        <begin position="202"/>
        <end position="250"/>
    </location>
</feature>
<dbReference type="Proteomes" id="UP000662931">
    <property type="component" value="Chromosome 1"/>
</dbReference>
<feature type="domain" description="FHA" evidence="2">
    <location>
        <begin position="34"/>
        <end position="93"/>
    </location>
</feature>